<gene>
    <name evidence="2" type="ORF">HJG59_008463</name>
</gene>
<dbReference type="AlphaFoldDB" id="A0A7J8F8U4"/>
<feature type="region of interest" description="Disordered" evidence="1">
    <location>
        <begin position="102"/>
        <end position="177"/>
    </location>
</feature>
<keyword evidence="3" id="KW-1185">Reference proteome</keyword>
<accession>A0A7J8F8U4</accession>
<sequence length="267" mass="28668">MGDNIPHVVGMSFQECRAWHAAGDVCLGTPRRRPLPADARGARLLEGAAPPPDPSRGAACPTPAPQLHCPRRSLPLPHGTDCNTQSAKARSTQSFLGVLSPPRGLSAWPGLPAPRSRIPIPTPSGHAAPRRRAGKRADSQAPCAAAAQGSSPGRRRNPSTLCSPARSPNSPVQQGTFRSLHPQVSVTRFTRHQMRLVVCMFNVSIYAETHGFCCGFILHTLACCTRRWFFFPPSPVFLLSAAGVPSQGLLCPHQLTTDLHKCTFVCL</sequence>
<proteinExistence type="predicted"/>
<evidence type="ECO:0000313" key="3">
    <source>
        <dbReference type="Proteomes" id="UP000550707"/>
    </source>
</evidence>
<feature type="region of interest" description="Disordered" evidence="1">
    <location>
        <begin position="44"/>
        <end position="88"/>
    </location>
</feature>
<reference evidence="2 3" key="1">
    <citation type="journal article" date="2020" name="Nature">
        <title>Six reference-quality genomes reveal evolution of bat adaptations.</title>
        <authorList>
            <person name="Jebb D."/>
            <person name="Huang Z."/>
            <person name="Pippel M."/>
            <person name="Hughes G.M."/>
            <person name="Lavrichenko K."/>
            <person name="Devanna P."/>
            <person name="Winkler S."/>
            <person name="Jermiin L.S."/>
            <person name="Skirmuntt E.C."/>
            <person name="Katzourakis A."/>
            <person name="Burkitt-Gray L."/>
            <person name="Ray D.A."/>
            <person name="Sullivan K.A.M."/>
            <person name="Roscito J.G."/>
            <person name="Kirilenko B.M."/>
            <person name="Davalos L.M."/>
            <person name="Corthals A.P."/>
            <person name="Power M.L."/>
            <person name="Jones G."/>
            <person name="Ransome R.D."/>
            <person name="Dechmann D.K.N."/>
            <person name="Locatelli A.G."/>
            <person name="Puechmaille S.J."/>
            <person name="Fedrigo O."/>
            <person name="Jarvis E.D."/>
            <person name="Hiller M."/>
            <person name="Vernes S.C."/>
            <person name="Myers E.W."/>
            <person name="Teeling E.C."/>
        </authorList>
    </citation>
    <scope>NUCLEOTIDE SEQUENCE [LARGE SCALE GENOMIC DNA]</scope>
    <source>
        <strain evidence="2">MMolMol1</strain>
        <tissue evidence="2">Muscle</tissue>
    </source>
</reference>
<feature type="compositionally biased region" description="Polar residues" evidence="1">
    <location>
        <begin position="158"/>
        <end position="177"/>
    </location>
</feature>
<dbReference type="EMBL" id="JACASF010000012">
    <property type="protein sequence ID" value="KAF6444148.1"/>
    <property type="molecule type" value="Genomic_DNA"/>
</dbReference>
<feature type="compositionally biased region" description="Low complexity" evidence="1">
    <location>
        <begin position="139"/>
        <end position="152"/>
    </location>
</feature>
<comment type="caution">
    <text evidence="2">The sequence shown here is derived from an EMBL/GenBank/DDBJ whole genome shotgun (WGS) entry which is preliminary data.</text>
</comment>
<dbReference type="Proteomes" id="UP000550707">
    <property type="component" value="Unassembled WGS sequence"/>
</dbReference>
<protein>
    <submittedName>
        <fullName evidence="2">Uncharacterized protein</fullName>
    </submittedName>
</protein>
<evidence type="ECO:0000256" key="1">
    <source>
        <dbReference type="SAM" id="MobiDB-lite"/>
    </source>
</evidence>
<name>A0A7J8F8U4_MOLMO</name>
<evidence type="ECO:0000313" key="2">
    <source>
        <dbReference type="EMBL" id="KAF6444148.1"/>
    </source>
</evidence>
<dbReference type="InParanoid" id="A0A7J8F8U4"/>
<organism evidence="2 3">
    <name type="scientific">Molossus molossus</name>
    <name type="common">Pallas' mastiff bat</name>
    <name type="synonym">Vespertilio molossus</name>
    <dbReference type="NCBI Taxonomy" id="27622"/>
    <lineage>
        <taxon>Eukaryota</taxon>
        <taxon>Metazoa</taxon>
        <taxon>Chordata</taxon>
        <taxon>Craniata</taxon>
        <taxon>Vertebrata</taxon>
        <taxon>Euteleostomi</taxon>
        <taxon>Mammalia</taxon>
        <taxon>Eutheria</taxon>
        <taxon>Laurasiatheria</taxon>
        <taxon>Chiroptera</taxon>
        <taxon>Yangochiroptera</taxon>
        <taxon>Molossidae</taxon>
        <taxon>Molossus</taxon>
    </lineage>
</organism>